<keyword evidence="2" id="KW-1185">Reference proteome</keyword>
<dbReference type="Gene3D" id="1.10.150.240">
    <property type="entry name" value="Putative phosphatase, domain 2"/>
    <property type="match status" value="1"/>
</dbReference>
<dbReference type="SUPFAM" id="SSF56784">
    <property type="entry name" value="HAD-like"/>
    <property type="match status" value="1"/>
</dbReference>
<dbReference type="SFLD" id="SFLDG01129">
    <property type="entry name" value="C1.5:_HAD__Beta-PGM__Phosphata"/>
    <property type="match status" value="1"/>
</dbReference>
<dbReference type="Pfam" id="PF13419">
    <property type="entry name" value="HAD_2"/>
    <property type="match status" value="1"/>
</dbReference>
<name>A0ABW4BCP9_9LACO</name>
<dbReference type="InterPro" id="IPR041492">
    <property type="entry name" value="HAD_2"/>
</dbReference>
<dbReference type="InterPro" id="IPR036412">
    <property type="entry name" value="HAD-like_sf"/>
</dbReference>
<evidence type="ECO:0000313" key="1">
    <source>
        <dbReference type="EMBL" id="MFD1398279.1"/>
    </source>
</evidence>
<dbReference type="PANTHER" id="PTHR43434:SF26">
    <property type="entry name" value="PYROPHOSPHATASE PPAX"/>
    <property type="match status" value="1"/>
</dbReference>
<evidence type="ECO:0000313" key="2">
    <source>
        <dbReference type="Proteomes" id="UP001597199"/>
    </source>
</evidence>
<reference evidence="2" key="1">
    <citation type="journal article" date="2019" name="Int. J. Syst. Evol. Microbiol.">
        <title>The Global Catalogue of Microorganisms (GCM) 10K type strain sequencing project: providing services to taxonomists for standard genome sequencing and annotation.</title>
        <authorList>
            <consortium name="The Broad Institute Genomics Platform"/>
            <consortium name="The Broad Institute Genome Sequencing Center for Infectious Disease"/>
            <person name="Wu L."/>
            <person name="Ma J."/>
        </authorList>
    </citation>
    <scope>NUCLEOTIDE SEQUENCE [LARGE SCALE GENOMIC DNA]</scope>
    <source>
        <strain evidence="2">CCM 9110</strain>
    </source>
</reference>
<proteinExistence type="predicted"/>
<dbReference type="InterPro" id="IPR050155">
    <property type="entry name" value="HAD-like_hydrolase_sf"/>
</dbReference>
<dbReference type="RefSeq" id="WP_204117858.1">
    <property type="nucleotide sequence ID" value="NZ_BOLV01000001.1"/>
</dbReference>
<dbReference type="SFLD" id="SFLDS00003">
    <property type="entry name" value="Haloacid_Dehalogenase"/>
    <property type="match status" value="1"/>
</dbReference>
<dbReference type="InterPro" id="IPR006439">
    <property type="entry name" value="HAD-SF_hydro_IA"/>
</dbReference>
<dbReference type="Gene3D" id="3.40.50.1000">
    <property type="entry name" value="HAD superfamily/HAD-like"/>
    <property type="match status" value="1"/>
</dbReference>
<dbReference type="InterPro" id="IPR023198">
    <property type="entry name" value="PGP-like_dom2"/>
</dbReference>
<dbReference type="PANTHER" id="PTHR43434">
    <property type="entry name" value="PHOSPHOGLYCOLATE PHOSPHATASE"/>
    <property type="match status" value="1"/>
</dbReference>
<dbReference type="InterPro" id="IPR023214">
    <property type="entry name" value="HAD_sf"/>
</dbReference>
<dbReference type="Proteomes" id="UP001597199">
    <property type="component" value="Unassembled WGS sequence"/>
</dbReference>
<gene>
    <name evidence="1" type="ORF">ACFQ41_03040</name>
</gene>
<comment type="caution">
    <text evidence="1">The sequence shown here is derived from an EMBL/GenBank/DDBJ whole genome shotgun (WGS) entry which is preliminary data.</text>
</comment>
<dbReference type="EC" id="3.-.-.-" evidence="1"/>
<dbReference type="NCBIfam" id="TIGR01549">
    <property type="entry name" value="HAD-SF-IA-v1"/>
    <property type="match status" value="1"/>
</dbReference>
<protein>
    <submittedName>
        <fullName evidence="1">HAD family hydrolase</fullName>
        <ecNumber evidence="1">3.-.-.-</ecNumber>
    </submittedName>
</protein>
<dbReference type="GO" id="GO:0016787">
    <property type="term" value="F:hydrolase activity"/>
    <property type="evidence" value="ECO:0007669"/>
    <property type="project" value="UniProtKB-KW"/>
</dbReference>
<sequence length="207" mass="22653">MKTFIFDIDGTLLDSVTMYLLGLQKTMRRHGQEFTLDELRFSNGIPSTVTMGRLGFEGDAVAPAVKEWTQDSLDFVDDVDWFPGMKDTLVALRAAGAKTGIVTSKNRDQYSIDDQRFGFSHYFDTIVGAGEAKRNKPFGDPILLAMQRVGGDVADTVYVGDTATDAQAAHDAKVAFALATWTTPQPGPEFDPIAARLQTPADLKQLL</sequence>
<organism evidence="1 2">
    <name type="scientific">Lacticaseibacillus suilingensis</name>
    <dbReference type="NCBI Taxonomy" id="2799577"/>
    <lineage>
        <taxon>Bacteria</taxon>
        <taxon>Bacillati</taxon>
        <taxon>Bacillota</taxon>
        <taxon>Bacilli</taxon>
        <taxon>Lactobacillales</taxon>
        <taxon>Lactobacillaceae</taxon>
        <taxon>Lacticaseibacillus</taxon>
    </lineage>
</organism>
<accession>A0ABW4BCP9</accession>
<dbReference type="EMBL" id="JBHTOA010000016">
    <property type="protein sequence ID" value="MFD1398279.1"/>
    <property type="molecule type" value="Genomic_DNA"/>
</dbReference>
<keyword evidence="1" id="KW-0378">Hydrolase</keyword>